<evidence type="ECO:0000313" key="3">
    <source>
        <dbReference type="Proteomes" id="UP001157069"/>
    </source>
</evidence>
<accession>A0ABQ6JXR6</accession>
<sequence length="100" mass="10786">MLRDGFGAGARATSGRLSTPGWVTWSLISFGITAVSVPTLAVLYDVFVPIAFVLGILQGGSVLLAALRPWWGLRRSSRPSWASWPRRMPPAGRGRCRCSA</sequence>
<keyword evidence="1" id="KW-0472">Membrane</keyword>
<dbReference type="Proteomes" id="UP001157069">
    <property type="component" value="Unassembled WGS sequence"/>
</dbReference>
<keyword evidence="1" id="KW-1133">Transmembrane helix</keyword>
<protein>
    <submittedName>
        <fullName evidence="2">Uncharacterized protein</fullName>
    </submittedName>
</protein>
<reference evidence="3" key="1">
    <citation type="journal article" date="2019" name="Int. J. Syst. Evol. Microbiol.">
        <title>The Global Catalogue of Microorganisms (GCM) 10K type strain sequencing project: providing services to taxonomists for standard genome sequencing and annotation.</title>
        <authorList>
            <consortium name="The Broad Institute Genomics Platform"/>
            <consortium name="The Broad Institute Genome Sequencing Center for Infectious Disease"/>
            <person name="Wu L."/>
            <person name="Ma J."/>
        </authorList>
    </citation>
    <scope>NUCLEOTIDE SEQUENCE [LARGE SCALE GENOMIC DNA]</scope>
    <source>
        <strain evidence="3">NBRC 108755</strain>
    </source>
</reference>
<comment type="caution">
    <text evidence="2">The sequence shown here is derived from an EMBL/GenBank/DDBJ whole genome shotgun (WGS) entry which is preliminary data.</text>
</comment>
<feature type="transmembrane region" description="Helical" evidence="1">
    <location>
        <begin position="21"/>
        <end position="44"/>
    </location>
</feature>
<feature type="transmembrane region" description="Helical" evidence="1">
    <location>
        <begin position="50"/>
        <end position="71"/>
    </location>
</feature>
<name>A0ABQ6JXR6_9MICO</name>
<evidence type="ECO:0000313" key="2">
    <source>
        <dbReference type="EMBL" id="GMA93116.1"/>
    </source>
</evidence>
<dbReference type="EMBL" id="BSVA01000001">
    <property type="protein sequence ID" value="GMA93116.1"/>
    <property type="molecule type" value="Genomic_DNA"/>
</dbReference>
<keyword evidence="3" id="KW-1185">Reference proteome</keyword>
<organism evidence="2 3">
    <name type="scientific">Homoserinibacter gongjuensis</name>
    <dbReference type="NCBI Taxonomy" id="1162968"/>
    <lineage>
        <taxon>Bacteria</taxon>
        <taxon>Bacillati</taxon>
        <taxon>Actinomycetota</taxon>
        <taxon>Actinomycetes</taxon>
        <taxon>Micrococcales</taxon>
        <taxon>Microbacteriaceae</taxon>
        <taxon>Homoserinibacter</taxon>
    </lineage>
</organism>
<proteinExistence type="predicted"/>
<evidence type="ECO:0000256" key="1">
    <source>
        <dbReference type="SAM" id="Phobius"/>
    </source>
</evidence>
<gene>
    <name evidence="2" type="ORF">GCM10025869_36450</name>
</gene>
<keyword evidence="1" id="KW-0812">Transmembrane</keyword>